<dbReference type="AlphaFoldDB" id="A0AAV4V1T2"/>
<keyword evidence="1" id="KW-1133">Transmembrane helix</keyword>
<proteinExistence type="predicted"/>
<name>A0AAV4V1T2_CAEEX</name>
<organism evidence="2 3">
    <name type="scientific">Caerostris extrusa</name>
    <name type="common">Bark spider</name>
    <name type="synonym">Caerostris bankana</name>
    <dbReference type="NCBI Taxonomy" id="172846"/>
    <lineage>
        <taxon>Eukaryota</taxon>
        <taxon>Metazoa</taxon>
        <taxon>Ecdysozoa</taxon>
        <taxon>Arthropoda</taxon>
        <taxon>Chelicerata</taxon>
        <taxon>Arachnida</taxon>
        <taxon>Araneae</taxon>
        <taxon>Araneomorphae</taxon>
        <taxon>Entelegynae</taxon>
        <taxon>Araneoidea</taxon>
        <taxon>Araneidae</taxon>
        <taxon>Caerostris</taxon>
    </lineage>
</organism>
<dbReference type="EMBL" id="BPLR01013812">
    <property type="protein sequence ID" value="GIY63969.1"/>
    <property type="molecule type" value="Genomic_DNA"/>
</dbReference>
<protein>
    <submittedName>
        <fullName evidence="2">Uncharacterized protein</fullName>
    </submittedName>
</protein>
<comment type="caution">
    <text evidence="2">The sequence shown here is derived from an EMBL/GenBank/DDBJ whole genome shotgun (WGS) entry which is preliminary data.</text>
</comment>
<accession>A0AAV4V1T2</accession>
<evidence type="ECO:0000256" key="1">
    <source>
        <dbReference type="SAM" id="Phobius"/>
    </source>
</evidence>
<keyword evidence="1" id="KW-0812">Transmembrane</keyword>
<reference evidence="2 3" key="1">
    <citation type="submission" date="2021-06" db="EMBL/GenBank/DDBJ databases">
        <title>Caerostris extrusa draft genome.</title>
        <authorList>
            <person name="Kono N."/>
            <person name="Arakawa K."/>
        </authorList>
    </citation>
    <scope>NUCLEOTIDE SEQUENCE [LARGE SCALE GENOMIC DNA]</scope>
</reference>
<dbReference type="Proteomes" id="UP001054945">
    <property type="component" value="Unassembled WGS sequence"/>
</dbReference>
<keyword evidence="3" id="KW-1185">Reference proteome</keyword>
<gene>
    <name evidence="2" type="primary">AVEN_205386_1</name>
    <name evidence="2" type="ORF">CEXT_58781</name>
</gene>
<evidence type="ECO:0000313" key="2">
    <source>
        <dbReference type="EMBL" id="GIY63969.1"/>
    </source>
</evidence>
<evidence type="ECO:0000313" key="3">
    <source>
        <dbReference type="Proteomes" id="UP001054945"/>
    </source>
</evidence>
<sequence>MKYSSVIVEELIPTRSSRLHPRCIVLTFIAGIVFYCAYSVIQVPVSEITPGRLESGSVRLFFIDTACAERKFDMGVFERVFDNGLELRKVSYVRTPLR</sequence>
<feature type="transmembrane region" description="Helical" evidence="1">
    <location>
        <begin position="23"/>
        <end position="41"/>
    </location>
</feature>
<keyword evidence="1" id="KW-0472">Membrane</keyword>